<keyword evidence="2" id="KW-1133">Transmembrane helix</keyword>
<keyword evidence="1" id="KW-0175">Coiled coil</keyword>
<evidence type="ECO:0000313" key="3">
    <source>
        <dbReference type="EMBL" id="MDU8885732.1"/>
    </source>
</evidence>
<sequence length="218" mass="24969">MKKIDWQYTFGEILIVIIGISIAFSLNKCSENSKNEDQRKLYLTSIKNDVEADKLTLEDNVKTLEDKIKITNEILPKLNTNSPDKMSITGNIFNIVSLVNFTPNDNTYQALVNSGDFKLIDDFELKTAIEKHYATYEIMAQSYERLENIQKKYVGDYFIYHMDYDAFQKGEFGFKDEKLLKNIILSMRGAFDIKLKATKNGIASCDSLTSVLNKKLAP</sequence>
<dbReference type="Proteomes" id="UP001268651">
    <property type="component" value="Unassembled WGS sequence"/>
</dbReference>
<keyword evidence="4" id="KW-1185">Reference proteome</keyword>
<organism evidence="3 4">
    <name type="scientific">Gilvirhabdus luticola</name>
    <dbReference type="NCBI Taxonomy" id="3079858"/>
    <lineage>
        <taxon>Bacteria</taxon>
        <taxon>Pseudomonadati</taxon>
        <taxon>Bacteroidota</taxon>
        <taxon>Flavobacteriia</taxon>
        <taxon>Flavobacteriales</taxon>
        <taxon>Flavobacteriaceae</taxon>
        <taxon>Gilvirhabdus</taxon>
    </lineage>
</organism>
<reference evidence="3 4" key="1">
    <citation type="submission" date="2023-10" db="EMBL/GenBank/DDBJ databases">
        <title>Marimonas sp. nov. isolated from tidal mud flat.</title>
        <authorList>
            <person name="Jaincy N.J."/>
            <person name="Srinivasan S."/>
            <person name="Lee S.-S."/>
        </authorList>
    </citation>
    <scope>NUCLEOTIDE SEQUENCE [LARGE SCALE GENOMIC DNA]</scope>
    <source>
        <strain evidence="3 4">MJ-SS3</strain>
    </source>
</reference>
<dbReference type="EMBL" id="JAWHTF010000002">
    <property type="protein sequence ID" value="MDU8885732.1"/>
    <property type="molecule type" value="Genomic_DNA"/>
</dbReference>
<evidence type="ECO:0000313" key="4">
    <source>
        <dbReference type="Proteomes" id="UP001268651"/>
    </source>
</evidence>
<keyword evidence="2" id="KW-0812">Transmembrane</keyword>
<dbReference type="InterPro" id="IPR045749">
    <property type="entry name" value="DUF6090"/>
</dbReference>
<evidence type="ECO:0000256" key="2">
    <source>
        <dbReference type="SAM" id="Phobius"/>
    </source>
</evidence>
<accession>A0ABU3U5Y3</accession>
<protein>
    <submittedName>
        <fullName evidence="3">DUF6090 family protein</fullName>
    </submittedName>
</protein>
<name>A0ABU3U5Y3_9FLAO</name>
<gene>
    <name evidence="3" type="ORF">RXV94_06140</name>
</gene>
<evidence type="ECO:0000256" key="1">
    <source>
        <dbReference type="SAM" id="Coils"/>
    </source>
</evidence>
<dbReference type="RefSeq" id="WP_316661653.1">
    <property type="nucleotide sequence ID" value="NZ_JAWHTF010000002.1"/>
</dbReference>
<comment type="caution">
    <text evidence="3">The sequence shown here is derived from an EMBL/GenBank/DDBJ whole genome shotgun (WGS) entry which is preliminary data.</text>
</comment>
<keyword evidence="2" id="KW-0472">Membrane</keyword>
<dbReference type="Pfam" id="PF19578">
    <property type="entry name" value="DUF6090"/>
    <property type="match status" value="1"/>
</dbReference>
<feature type="coiled-coil region" evidence="1">
    <location>
        <begin position="47"/>
        <end position="74"/>
    </location>
</feature>
<proteinExistence type="predicted"/>
<feature type="transmembrane region" description="Helical" evidence="2">
    <location>
        <begin position="6"/>
        <end position="26"/>
    </location>
</feature>